<feature type="transmembrane region" description="Helical" evidence="2">
    <location>
        <begin position="20"/>
        <end position="41"/>
    </location>
</feature>
<evidence type="ECO:0000256" key="1">
    <source>
        <dbReference type="SAM" id="MobiDB-lite"/>
    </source>
</evidence>
<dbReference type="AlphaFoldDB" id="A0A512DSY3"/>
<keyword evidence="2" id="KW-0472">Membrane</keyword>
<proteinExistence type="predicted"/>
<evidence type="ECO:0000256" key="2">
    <source>
        <dbReference type="SAM" id="Phobius"/>
    </source>
</evidence>
<name>A0A512DSY3_9PROT</name>
<accession>A0A512DSY3</accession>
<feature type="region of interest" description="Disordered" evidence="1">
    <location>
        <begin position="45"/>
        <end position="92"/>
    </location>
</feature>
<dbReference type="EMBL" id="BJYZ01000017">
    <property type="protein sequence ID" value="GEO39588.1"/>
    <property type="molecule type" value="Genomic_DNA"/>
</dbReference>
<keyword evidence="2" id="KW-1133">Transmembrane helix</keyword>
<gene>
    <name evidence="3" type="ORF">SAE02_37360</name>
</gene>
<evidence type="ECO:0000313" key="4">
    <source>
        <dbReference type="Proteomes" id="UP000321523"/>
    </source>
</evidence>
<reference evidence="3 4" key="1">
    <citation type="submission" date="2019-07" db="EMBL/GenBank/DDBJ databases">
        <title>Whole genome shotgun sequence of Skermanella aerolata NBRC 106429.</title>
        <authorList>
            <person name="Hosoyama A."/>
            <person name="Uohara A."/>
            <person name="Ohji S."/>
            <person name="Ichikawa N."/>
        </authorList>
    </citation>
    <scope>NUCLEOTIDE SEQUENCE [LARGE SCALE GENOMIC DNA]</scope>
    <source>
        <strain evidence="3 4">NBRC 106429</strain>
    </source>
</reference>
<keyword evidence="2" id="KW-0812">Transmembrane</keyword>
<evidence type="ECO:0000313" key="3">
    <source>
        <dbReference type="EMBL" id="GEO39588.1"/>
    </source>
</evidence>
<keyword evidence="4" id="KW-1185">Reference proteome</keyword>
<protein>
    <submittedName>
        <fullName evidence="3">Uncharacterized protein</fullName>
    </submittedName>
</protein>
<comment type="caution">
    <text evidence="3">The sequence shown here is derived from an EMBL/GenBank/DDBJ whole genome shotgun (WGS) entry which is preliminary data.</text>
</comment>
<dbReference type="Proteomes" id="UP000321523">
    <property type="component" value="Unassembled WGS sequence"/>
</dbReference>
<feature type="compositionally biased region" description="Low complexity" evidence="1">
    <location>
        <begin position="50"/>
        <end position="69"/>
    </location>
</feature>
<sequence length="92" mass="9418">MLVLGQSRPVSGRPRNRETIIMSISTRLATGAILLLAVAGCTDNRAMERSSPGGSAGTAGTAGSQGLGSDQVICPPGAQQPECLRPRTNPDD</sequence>
<organism evidence="3 4">
    <name type="scientific">Skermanella aerolata</name>
    <dbReference type="NCBI Taxonomy" id="393310"/>
    <lineage>
        <taxon>Bacteria</taxon>
        <taxon>Pseudomonadati</taxon>
        <taxon>Pseudomonadota</taxon>
        <taxon>Alphaproteobacteria</taxon>
        <taxon>Rhodospirillales</taxon>
        <taxon>Azospirillaceae</taxon>
        <taxon>Skermanella</taxon>
    </lineage>
</organism>